<keyword evidence="2" id="KW-0472">Membrane</keyword>
<dbReference type="AlphaFoldDB" id="A0AAD6V2R0"/>
<dbReference type="EMBL" id="JARJCW010000061">
    <property type="protein sequence ID" value="KAJ7200743.1"/>
    <property type="molecule type" value="Genomic_DNA"/>
</dbReference>
<feature type="region of interest" description="Disordered" evidence="1">
    <location>
        <begin position="473"/>
        <end position="500"/>
    </location>
</feature>
<organism evidence="4 5">
    <name type="scientific">Mycena pura</name>
    <dbReference type="NCBI Taxonomy" id="153505"/>
    <lineage>
        <taxon>Eukaryota</taxon>
        <taxon>Fungi</taxon>
        <taxon>Dikarya</taxon>
        <taxon>Basidiomycota</taxon>
        <taxon>Agaricomycotina</taxon>
        <taxon>Agaricomycetes</taxon>
        <taxon>Agaricomycetidae</taxon>
        <taxon>Agaricales</taxon>
        <taxon>Marasmiineae</taxon>
        <taxon>Mycenaceae</taxon>
        <taxon>Mycena</taxon>
    </lineage>
</organism>
<name>A0AAD6V2R0_9AGAR</name>
<keyword evidence="2" id="KW-0812">Transmembrane</keyword>
<keyword evidence="5" id="KW-1185">Reference proteome</keyword>
<reference evidence="4" key="1">
    <citation type="submission" date="2023-03" db="EMBL/GenBank/DDBJ databases">
        <title>Massive genome expansion in bonnet fungi (Mycena s.s.) driven by repeated elements and novel gene families across ecological guilds.</title>
        <authorList>
            <consortium name="Lawrence Berkeley National Laboratory"/>
            <person name="Harder C.B."/>
            <person name="Miyauchi S."/>
            <person name="Viragh M."/>
            <person name="Kuo A."/>
            <person name="Thoen E."/>
            <person name="Andreopoulos B."/>
            <person name="Lu D."/>
            <person name="Skrede I."/>
            <person name="Drula E."/>
            <person name="Henrissat B."/>
            <person name="Morin E."/>
            <person name="Kohler A."/>
            <person name="Barry K."/>
            <person name="LaButti K."/>
            <person name="Morin E."/>
            <person name="Salamov A."/>
            <person name="Lipzen A."/>
            <person name="Mereny Z."/>
            <person name="Hegedus B."/>
            <person name="Baldrian P."/>
            <person name="Stursova M."/>
            <person name="Weitz H."/>
            <person name="Taylor A."/>
            <person name="Grigoriev I.V."/>
            <person name="Nagy L.G."/>
            <person name="Martin F."/>
            <person name="Kauserud H."/>
        </authorList>
    </citation>
    <scope>NUCLEOTIDE SEQUENCE</scope>
    <source>
        <strain evidence="4">9144</strain>
    </source>
</reference>
<sequence>MTQRDRDRGRVRMALCSLACANIPAPCLGPQLPAAADASNGIAYTPASHFGCRPTNSHRMHSGGAHWRLIIMKTLGRGVSPAPPSPCRTSALAVMIINMLTPSPPANVNATSSAIQLAPASAAFVADRTTSLGSWVMAAFMDCILMGVVTCQLATFGTAYRAQRHTVHRNRLQRFYLAAAAAVAVLSVLKASQSTVQAIAVVWMQSVYYFADPDAARGLVASAWWQVTMPLMVRLRFPSHRDKRMRGPGVFLHKVCLIRCVRFASVVTVNGTRQVLPPLRQVAVLRPNHVRDVRRSRGRVPLRVQHRHEARAGEGHVAAGESSTPHALGAPALMTYVGQVHLSGVFSADLLITAGTLVSLRRRTLGLPWYAGLLLCSRLMHRVSRMVWESAVPPTVIATTDLILTQVLGPKLLWHLFANAALGKVYAISLLYTVNSVYEIRGQDRMSISVVSGHGRSRSFGASHRRADTADIELSTRTRTRSPTRSPRKSAQLTLYDGAGAPLPPPNTAVNLAHLNSATTKPTLTMGQHLDGAALSDETLQLDVENQ</sequence>
<evidence type="ECO:0000313" key="4">
    <source>
        <dbReference type="EMBL" id="KAJ7200743.1"/>
    </source>
</evidence>
<dbReference type="Proteomes" id="UP001219525">
    <property type="component" value="Unassembled WGS sequence"/>
</dbReference>
<feature type="compositionally biased region" description="Basic residues" evidence="1">
    <location>
        <begin position="478"/>
        <end position="488"/>
    </location>
</feature>
<comment type="caution">
    <text evidence="4">The sequence shown here is derived from an EMBL/GenBank/DDBJ whole genome shotgun (WGS) entry which is preliminary data.</text>
</comment>
<evidence type="ECO:0000256" key="1">
    <source>
        <dbReference type="SAM" id="MobiDB-lite"/>
    </source>
</evidence>
<accession>A0AAD6V2R0</accession>
<feature type="transmembrane region" description="Helical" evidence="2">
    <location>
        <begin position="132"/>
        <end position="154"/>
    </location>
</feature>
<feature type="domain" description="DUF6534" evidence="3">
    <location>
        <begin position="347"/>
        <end position="436"/>
    </location>
</feature>
<evidence type="ECO:0000256" key="2">
    <source>
        <dbReference type="SAM" id="Phobius"/>
    </source>
</evidence>
<protein>
    <recommendedName>
        <fullName evidence="3">DUF6534 domain-containing protein</fullName>
    </recommendedName>
</protein>
<evidence type="ECO:0000259" key="3">
    <source>
        <dbReference type="Pfam" id="PF20152"/>
    </source>
</evidence>
<dbReference type="Pfam" id="PF20152">
    <property type="entry name" value="DUF6534"/>
    <property type="match status" value="1"/>
</dbReference>
<proteinExistence type="predicted"/>
<evidence type="ECO:0000313" key="5">
    <source>
        <dbReference type="Proteomes" id="UP001219525"/>
    </source>
</evidence>
<keyword evidence="2" id="KW-1133">Transmembrane helix</keyword>
<dbReference type="InterPro" id="IPR045339">
    <property type="entry name" value="DUF6534"/>
</dbReference>
<gene>
    <name evidence="4" type="ORF">GGX14DRAFT_571754</name>
</gene>